<protein>
    <submittedName>
        <fullName evidence="1">Uncharacterized protein</fullName>
    </submittedName>
</protein>
<dbReference type="Proteomes" id="UP000285301">
    <property type="component" value="Unassembled WGS sequence"/>
</dbReference>
<organism evidence="1 3">
    <name type="scientific">Dinothrombium tinctorium</name>
    <dbReference type="NCBI Taxonomy" id="1965070"/>
    <lineage>
        <taxon>Eukaryota</taxon>
        <taxon>Metazoa</taxon>
        <taxon>Ecdysozoa</taxon>
        <taxon>Arthropoda</taxon>
        <taxon>Chelicerata</taxon>
        <taxon>Arachnida</taxon>
        <taxon>Acari</taxon>
        <taxon>Acariformes</taxon>
        <taxon>Trombidiformes</taxon>
        <taxon>Prostigmata</taxon>
        <taxon>Anystina</taxon>
        <taxon>Parasitengona</taxon>
        <taxon>Trombidioidea</taxon>
        <taxon>Trombidiidae</taxon>
        <taxon>Dinothrombium</taxon>
    </lineage>
</organism>
<evidence type="ECO:0000313" key="2">
    <source>
        <dbReference type="EMBL" id="RWS01192.1"/>
    </source>
</evidence>
<evidence type="ECO:0000313" key="3">
    <source>
        <dbReference type="Proteomes" id="UP000285301"/>
    </source>
</evidence>
<dbReference type="AlphaFoldDB" id="A0A3S3P4Z9"/>
<dbReference type="EMBL" id="NCKU01009666">
    <property type="protein sequence ID" value="RWS01192.1"/>
    <property type="molecule type" value="Genomic_DNA"/>
</dbReference>
<evidence type="ECO:0000313" key="1">
    <source>
        <dbReference type="EMBL" id="RWS01016.1"/>
    </source>
</evidence>
<gene>
    <name evidence="2" type="ORF">B4U79_02582</name>
    <name evidence="1" type="ORF">B4U79_15305</name>
</gene>
<comment type="caution">
    <text evidence="1">The sequence shown here is derived from an EMBL/GenBank/DDBJ whole genome shotgun (WGS) entry which is preliminary data.</text>
</comment>
<reference evidence="1 3" key="1">
    <citation type="journal article" date="2018" name="Gigascience">
        <title>Genomes of trombidid mites reveal novel predicted allergens and laterally-transferred genes associated with secondary metabolism.</title>
        <authorList>
            <person name="Dong X."/>
            <person name="Chaisiri K."/>
            <person name="Xia D."/>
            <person name="Armstrong S.D."/>
            <person name="Fang Y."/>
            <person name="Donnelly M.J."/>
            <person name="Kadowaki T."/>
            <person name="McGarry J.W."/>
            <person name="Darby A.C."/>
            <person name="Makepeace B.L."/>
        </authorList>
    </citation>
    <scope>NUCLEOTIDE SEQUENCE [LARGE SCALE GENOMIC DNA]</scope>
    <source>
        <strain evidence="1">UoL-WK</strain>
    </source>
</reference>
<dbReference type="OrthoDB" id="204305at2759"/>
<accession>A0A3S3P4Z9</accession>
<proteinExistence type="predicted"/>
<keyword evidence="3" id="KW-1185">Reference proteome</keyword>
<reference evidence="1" key="2">
    <citation type="submission" date="2018-11" db="EMBL/GenBank/DDBJ databases">
        <title>Trombidioid mite genomics.</title>
        <authorList>
            <person name="Dong X."/>
        </authorList>
    </citation>
    <scope>NUCLEOTIDE SEQUENCE</scope>
    <source>
        <strain evidence="1">UoL-WK</strain>
    </source>
</reference>
<sequence length="317" mass="36941">MQVSRKEKCDLYHKLSLYPSLYGFQHCDLYQANDQVEAFAACNSSSFVKTALFFKHLKYGQVECVKGLKTNFSCHVRTDLFSVCGCTTNVRSRKVFSFSIYGDNNDYNCGVLRQVRLAKVFFPGWSSRVYVNASVPERIIKMLQYEAEVEIIPSNSQFVNAGSMWRFFVADDENVDIYCTRDADSVLTYREYRAVMQWLESGKGFHSIRDHPWHAYRILAGLWCGRKRIKNIKNMMLAHNKLREKSDDQNFLAYKIWPLVKDDILVHESFFSHHREASGGQMIEFPVERIGCEFSGVAFRRDWGDITKPQWKLYQAV</sequence>
<dbReference type="STRING" id="1965070.A0A3S3P4Z9"/>
<dbReference type="EMBL" id="NCKU01010016">
    <property type="protein sequence ID" value="RWS01016.1"/>
    <property type="molecule type" value="Genomic_DNA"/>
</dbReference>
<name>A0A3S3P4Z9_9ACAR</name>